<dbReference type="EMBL" id="CACVBM020001102">
    <property type="protein sequence ID" value="CAA7031097.1"/>
    <property type="molecule type" value="Genomic_DNA"/>
</dbReference>
<evidence type="ECO:0000259" key="9">
    <source>
        <dbReference type="PROSITE" id="PS50158"/>
    </source>
</evidence>
<accession>A0A6D2J0M0</accession>
<dbReference type="GO" id="GO:0003964">
    <property type="term" value="F:RNA-directed DNA polymerase activity"/>
    <property type="evidence" value="ECO:0007669"/>
    <property type="project" value="UniProtKB-KW"/>
</dbReference>
<feature type="domain" description="Reverse transcriptase" evidence="10">
    <location>
        <begin position="565"/>
        <end position="744"/>
    </location>
</feature>
<dbReference type="PANTHER" id="PTHR35046:SF18">
    <property type="entry name" value="RNA-DIRECTED DNA POLYMERASE"/>
    <property type="match status" value="1"/>
</dbReference>
<feature type="region of interest" description="Disordered" evidence="8">
    <location>
        <begin position="54"/>
        <end position="77"/>
    </location>
</feature>
<organism evidence="12 13">
    <name type="scientific">Microthlaspi erraticum</name>
    <dbReference type="NCBI Taxonomy" id="1685480"/>
    <lineage>
        <taxon>Eukaryota</taxon>
        <taxon>Viridiplantae</taxon>
        <taxon>Streptophyta</taxon>
        <taxon>Embryophyta</taxon>
        <taxon>Tracheophyta</taxon>
        <taxon>Spermatophyta</taxon>
        <taxon>Magnoliopsida</taxon>
        <taxon>eudicotyledons</taxon>
        <taxon>Gunneridae</taxon>
        <taxon>Pentapetalae</taxon>
        <taxon>rosids</taxon>
        <taxon>malvids</taxon>
        <taxon>Brassicales</taxon>
        <taxon>Brassicaceae</taxon>
        <taxon>Coluteocarpeae</taxon>
        <taxon>Microthlaspi</taxon>
    </lineage>
</organism>
<dbReference type="InterPro" id="IPR000477">
    <property type="entry name" value="RT_dom"/>
</dbReference>
<evidence type="ECO:0000259" key="10">
    <source>
        <dbReference type="PROSITE" id="PS50878"/>
    </source>
</evidence>
<protein>
    <recommendedName>
        <fullName evidence="14">Reverse transcriptase</fullName>
    </recommendedName>
</protein>
<gene>
    <name evidence="12" type="ORF">MERR_LOCUS18332</name>
</gene>
<dbReference type="PROSITE" id="PS50994">
    <property type="entry name" value="INTEGRASE"/>
    <property type="match status" value="1"/>
</dbReference>
<evidence type="ECO:0000256" key="4">
    <source>
        <dbReference type="ARBA" id="ARBA00022759"/>
    </source>
</evidence>
<dbReference type="Pfam" id="PF03732">
    <property type="entry name" value="Retrotrans_gag"/>
    <property type="match status" value="1"/>
</dbReference>
<dbReference type="InterPro" id="IPR001584">
    <property type="entry name" value="Integrase_cat-core"/>
</dbReference>
<feature type="domain" description="Integrase catalytic" evidence="11">
    <location>
        <begin position="1077"/>
        <end position="1237"/>
    </location>
</feature>
<keyword evidence="6" id="KW-0695">RNA-directed DNA polymerase</keyword>
<keyword evidence="4" id="KW-0255">Endonuclease</keyword>
<dbReference type="PANTHER" id="PTHR35046">
    <property type="entry name" value="ZINC KNUCKLE (CCHC-TYPE) FAMILY PROTEIN"/>
    <property type="match status" value="1"/>
</dbReference>
<dbReference type="Pfam" id="PF17921">
    <property type="entry name" value="Integrase_H2C2"/>
    <property type="match status" value="1"/>
</dbReference>
<dbReference type="Proteomes" id="UP000467841">
    <property type="component" value="Unassembled WGS sequence"/>
</dbReference>
<dbReference type="SUPFAM" id="SSF56672">
    <property type="entry name" value="DNA/RNA polymerases"/>
    <property type="match status" value="1"/>
</dbReference>
<dbReference type="CDD" id="cd01647">
    <property type="entry name" value="RT_LTR"/>
    <property type="match status" value="1"/>
</dbReference>
<evidence type="ECO:0000256" key="7">
    <source>
        <dbReference type="PROSITE-ProRule" id="PRU00047"/>
    </source>
</evidence>
<evidence type="ECO:0000256" key="8">
    <source>
        <dbReference type="SAM" id="MobiDB-lite"/>
    </source>
</evidence>
<dbReference type="InterPro" id="IPR041588">
    <property type="entry name" value="Integrase_H2C2"/>
</dbReference>
<evidence type="ECO:0000313" key="12">
    <source>
        <dbReference type="EMBL" id="CAA7031097.1"/>
    </source>
</evidence>
<evidence type="ECO:0000313" key="13">
    <source>
        <dbReference type="Proteomes" id="UP000467841"/>
    </source>
</evidence>
<dbReference type="Gene3D" id="3.10.10.10">
    <property type="entry name" value="HIV Type 1 Reverse Transcriptase, subunit A, domain 1"/>
    <property type="match status" value="1"/>
</dbReference>
<dbReference type="GO" id="GO:0016787">
    <property type="term" value="F:hydrolase activity"/>
    <property type="evidence" value="ECO:0007669"/>
    <property type="project" value="UniProtKB-KW"/>
</dbReference>
<dbReference type="Pfam" id="PF07734">
    <property type="entry name" value="FBA_1"/>
    <property type="match status" value="1"/>
</dbReference>
<keyword evidence="1" id="KW-0808">Transferase</keyword>
<evidence type="ECO:0008006" key="14">
    <source>
        <dbReference type="Google" id="ProtNLM"/>
    </source>
</evidence>
<dbReference type="InterPro" id="IPR043502">
    <property type="entry name" value="DNA/RNA_pol_sf"/>
</dbReference>
<evidence type="ECO:0000259" key="11">
    <source>
        <dbReference type="PROSITE" id="PS50994"/>
    </source>
</evidence>
<dbReference type="PROSITE" id="PS50878">
    <property type="entry name" value="RT_POL"/>
    <property type="match status" value="1"/>
</dbReference>
<dbReference type="GO" id="GO:0008270">
    <property type="term" value="F:zinc ion binding"/>
    <property type="evidence" value="ECO:0007669"/>
    <property type="project" value="UniProtKB-KW"/>
</dbReference>
<feature type="domain" description="CCHC-type" evidence="9">
    <location>
        <begin position="305"/>
        <end position="321"/>
    </location>
</feature>
<dbReference type="InterPro" id="IPR012337">
    <property type="entry name" value="RNaseH-like_sf"/>
</dbReference>
<evidence type="ECO:0000256" key="1">
    <source>
        <dbReference type="ARBA" id="ARBA00022679"/>
    </source>
</evidence>
<dbReference type="InterPro" id="IPR006527">
    <property type="entry name" value="F-box-assoc_dom_typ1"/>
</dbReference>
<keyword evidence="13" id="KW-1185">Reference proteome</keyword>
<evidence type="ECO:0000256" key="3">
    <source>
        <dbReference type="ARBA" id="ARBA00022722"/>
    </source>
</evidence>
<keyword evidence="2" id="KW-0548">Nucleotidyltransferase</keyword>
<dbReference type="Gene3D" id="1.10.340.70">
    <property type="match status" value="1"/>
</dbReference>
<dbReference type="GO" id="GO:0003676">
    <property type="term" value="F:nucleic acid binding"/>
    <property type="evidence" value="ECO:0007669"/>
    <property type="project" value="InterPro"/>
</dbReference>
<dbReference type="FunFam" id="3.30.420.10:FF:000032">
    <property type="entry name" value="Retrovirus-related Pol polyprotein from transposon 297-like Protein"/>
    <property type="match status" value="1"/>
</dbReference>
<dbReference type="InterPro" id="IPR041373">
    <property type="entry name" value="RT_RNaseH"/>
</dbReference>
<evidence type="ECO:0000256" key="6">
    <source>
        <dbReference type="ARBA" id="ARBA00022918"/>
    </source>
</evidence>
<dbReference type="SUPFAM" id="SSF53098">
    <property type="entry name" value="Ribonuclease H-like"/>
    <property type="match status" value="1"/>
</dbReference>
<dbReference type="GO" id="GO:0015074">
    <property type="term" value="P:DNA integration"/>
    <property type="evidence" value="ECO:0007669"/>
    <property type="project" value="InterPro"/>
</dbReference>
<dbReference type="InterPro" id="IPR005162">
    <property type="entry name" value="Retrotrans_gag_dom"/>
</dbReference>
<sequence length="1552" mass="176608">MPRLKKTAAPTSEELTRQAITDLQEQMRMITAAFQNLAAQRPLVNDHAEFDEESIASDGDDNPFAPLQNQRTQAQTENDDFRWESGFKFEIPEFHGGQSPVELLDWIVTVEEVLEFKRVPLDRCVPVLTMRFRNRASAWWNQLKASRAREGKQKIVSWEKLKSKMQKTFLPYNYEHLMFQKLQNLKQGSRSVEEYATEFFLLITRIDLQDSEQQLVARFVGGLRQNIQHTLNLFNPLSVAEAHQQALTVETQTRVNYSPWSSARTPRTVTGSLLPSPAPIPETPALKPETALVPADFPRRPGTLRCFSCGEIGHRQSVCPSRNKRGLLLDTSGRDVEIIVEADEENPEEPCSCANVIAEEAVKKLELKDEVHPYPYQLAGLQQGSELRVTRRALVNFSIGDAYKDQLYCDVAPTDACHLLLGRPWEFDRKVQHDGFLNTYTFSFNNRSFTLKPSPPISSSLAPSPILLLQRAPFEEEMREAGLVLVLLSTTPSPPSPIQIAPAFAGIVQEFSDVFPEDLPSGLPPLRDIQHRIDLVPDALLPHRPHYRMSPSEHEELRRQVEELVAKGFLRESLSPCAVPALLIPKKDGMWRMCVDSRAINKITVRYRFPIPRLDDLLDQIGTATVFSKHDLKSGYHQIRIRPGDEWKTAFKTREGLFEWLVMPFGLSNAPSTFMRVMNQALRPFIGKSVVVYFDDILIFSLTIEAHLIHLREVLEVLRRDQLFATLKKCEFGSPAVQFLGYIVSSQGLSVDPSKVEAIRSWPVPKTLTETRSFHGLASFYRRFVPQFSSLMAPITDCIRDGSFVWTPAASTAFDLVKDKLSSAPILALPDFTLVFELHCDASKLGVGAVLSQRGRPIAFYSEKLAGARLRYSTYDLEFYAIIQAVKHWRHYLFHKEFVLYTDHDALKHIGNQDKVSARHASWIAYLQQFTFVIKHTSGVSNRVADALSRRHSLLAVLHVSVPGFSSFADLYASDSFFGPIWSDTDSASSRLYTRHDGFLFRESRLCIPDCSLRLKLISELHNEGHVGRDRTLLLVSSSYFWPSLRRDVERFVERCVICQTSKGQASNAGLYLPLPIPTQPWTDISMDFVMGLPRTQKGFDSIFVVVDRFSKMVHFIPCKRTTDAVQVATLFFREIYRLHGLPASIVSDRDSRFLGHFWRSLWKLLDTSLDMSSAYHPQTDGQTEVTNRSLGNLLRCLVGDSIKSWDSKLPQAEFAHNHAVNRSSGYSPFQVIYGFSPRGPVDLSTLPDRTRLHGDAETFMENVLETHEKVKENLAISTAKYKSAADTHRRRLVFEVGDFVWAVLTRDRMPAHAYNKLKAKKIGPLEVLERINDNAYRLRLPSDVRTSDVFNVKYFSRYHSPITTPDSGTNLSNPGSLKNLKESLIELQIRFLRCANGSLHWFTECEETKVVSFDLHTEAFQVLCKAPFVNVHPYRDNKIVMCNLENRLCVSEMKWPNQVIWSFSSGNKTWDKMWSIDLEAISSWFGTNYSVRCALAPLALLDGEKKTKKKLLFYGRELVIQDQETQSYDAAYSAKSIGYPVCYFQSLISIL</sequence>
<dbReference type="InterPro" id="IPR043128">
    <property type="entry name" value="Rev_trsase/Diguanyl_cyclase"/>
</dbReference>
<dbReference type="InterPro" id="IPR036397">
    <property type="entry name" value="RNaseH_sf"/>
</dbReference>
<dbReference type="InterPro" id="IPR001878">
    <property type="entry name" value="Znf_CCHC"/>
</dbReference>
<dbReference type="Pfam" id="PF17917">
    <property type="entry name" value="RT_RNaseH"/>
    <property type="match status" value="1"/>
</dbReference>
<dbReference type="Pfam" id="PF00665">
    <property type="entry name" value="rve"/>
    <property type="match status" value="1"/>
</dbReference>
<keyword evidence="7" id="KW-0863">Zinc-finger</keyword>
<name>A0A6D2J0M0_9BRAS</name>
<dbReference type="OrthoDB" id="407598at2759"/>
<dbReference type="PROSITE" id="PS50158">
    <property type="entry name" value="ZF_CCHC"/>
    <property type="match status" value="1"/>
</dbReference>
<evidence type="ECO:0000256" key="5">
    <source>
        <dbReference type="ARBA" id="ARBA00022801"/>
    </source>
</evidence>
<reference evidence="12" key="1">
    <citation type="submission" date="2020-01" db="EMBL/GenBank/DDBJ databases">
        <authorList>
            <person name="Mishra B."/>
        </authorList>
    </citation>
    <scope>NUCLEOTIDE SEQUENCE [LARGE SCALE GENOMIC DNA]</scope>
</reference>
<dbReference type="InterPro" id="IPR056924">
    <property type="entry name" value="SH3_Tf2-1"/>
</dbReference>
<dbReference type="Pfam" id="PF00078">
    <property type="entry name" value="RVT_1"/>
    <property type="match status" value="1"/>
</dbReference>
<keyword evidence="5" id="KW-0378">Hydrolase</keyword>
<keyword evidence="3" id="KW-0540">Nuclease</keyword>
<dbReference type="Gene3D" id="3.30.420.10">
    <property type="entry name" value="Ribonuclease H-like superfamily/Ribonuclease H"/>
    <property type="match status" value="1"/>
</dbReference>
<comment type="caution">
    <text evidence="12">The sequence shown here is derived from an EMBL/GenBank/DDBJ whole genome shotgun (WGS) entry which is preliminary data.</text>
</comment>
<dbReference type="SUPFAM" id="SSF57756">
    <property type="entry name" value="Retrovirus zinc finger-like domains"/>
    <property type="match status" value="1"/>
</dbReference>
<proteinExistence type="predicted"/>
<dbReference type="SMART" id="SM00343">
    <property type="entry name" value="ZnF_C2HC"/>
    <property type="match status" value="1"/>
</dbReference>
<dbReference type="Gene3D" id="3.30.70.270">
    <property type="match status" value="2"/>
</dbReference>
<dbReference type="GO" id="GO:0004519">
    <property type="term" value="F:endonuclease activity"/>
    <property type="evidence" value="ECO:0007669"/>
    <property type="project" value="UniProtKB-KW"/>
</dbReference>
<dbReference type="InterPro" id="IPR036875">
    <property type="entry name" value="Znf_CCHC_sf"/>
</dbReference>
<dbReference type="CDD" id="cd09274">
    <property type="entry name" value="RNase_HI_RT_Ty3"/>
    <property type="match status" value="1"/>
</dbReference>
<dbReference type="CDD" id="cd00303">
    <property type="entry name" value="retropepsin_like"/>
    <property type="match status" value="1"/>
</dbReference>
<dbReference type="FunFam" id="3.10.20.370:FF:000001">
    <property type="entry name" value="Retrovirus-related Pol polyprotein from transposon 17.6-like protein"/>
    <property type="match status" value="1"/>
</dbReference>
<keyword evidence="7" id="KW-0862">Zinc</keyword>
<feature type="compositionally biased region" description="Polar residues" evidence="8">
    <location>
        <begin position="67"/>
        <end position="76"/>
    </location>
</feature>
<keyword evidence="7" id="KW-0479">Metal-binding</keyword>
<dbReference type="Pfam" id="PF24626">
    <property type="entry name" value="SH3_Tf2-1"/>
    <property type="match status" value="1"/>
</dbReference>
<dbReference type="FunFam" id="3.30.70.270:FF:000020">
    <property type="entry name" value="Transposon Tf2-6 polyprotein-like Protein"/>
    <property type="match status" value="1"/>
</dbReference>
<evidence type="ECO:0000256" key="2">
    <source>
        <dbReference type="ARBA" id="ARBA00022695"/>
    </source>
</evidence>